<dbReference type="PANTHER" id="PTHR46118:SF4">
    <property type="entry name" value="PROTEIN ABHD11"/>
    <property type="match status" value="1"/>
</dbReference>
<evidence type="ECO:0000256" key="2">
    <source>
        <dbReference type="ARBA" id="ARBA00022801"/>
    </source>
</evidence>
<protein>
    <recommendedName>
        <fullName evidence="3">AB hydrolase-1 domain-containing protein</fullName>
    </recommendedName>
</protein>
<evidence type="ECO:0000256" key="1">
    <source>
        <dbReference type="ARBA" id="ARBA00008645"/>
    </source>
</evidence>
<organism evidence="4 5">
    <name type="scientific">Cladonia borealis</name>
    <dbReference type="NCBI Taxonomy" id="184061"/>
    <lineage>
        <taxon>Eukaryota</taxon>
        <taxon>Fungi</taxon>
        <taxon>Dikarya</taxon>
        <taxon>Ascomycota</taxon>
        <taxon>Pezizomycotina</taxon>
        <taxon>Lecanoromycetes</taxon>
        <taxon>OSLEUM clade</taxon>
        <taxon>Lecanoromycetidae</taxon>
        <taxon>Lecanorales</taxon>
        <taxon>Lecanorineae</taxon>
        <taxon>Cladoniaceae</taxon>
        <taxon>Cladonia</taxon>
    </lineage>
</organism>
<evidence type="ECO:0000259" key="3">
    <source>
        <dbReference type="Pfam" id="PF00561"/>
    </source>
</evidence>
<dbReference type="FunFam" id="3.40.50.1820:FF:000039">
    <property type="entry name" value="Esterase ybfF"/>
    <property type="match status" value="1"/>
</dbReference>
<accession>A0AA39R385</accession>
<dbReference type="SUPFAM" id="SSF53474">
    <property type="entry name" value="alpha/beta-Hydrolases"/>
    <property type="match status" value="1"/>
</dbReference>
<dbReference type="GO" id="GO:0052689">
    <property type="term" value="F:carboxylic ester hydrolase activity"/>
    <property type="evidence" value="ECO:0007669"/>
    <property type="project" value="TreeGrafter"/>
</dbReference>
<dbReference type="InterPro" id="IPR029058">
    <property type="entry name" value="AB_hydrolase_fold"/>
</dbReference>
<dbReference type="EMBL" id="JAFEKC020000009">
    <property type="protein sequence ID" value="KAK0512979.1"/>
    <property type="molecule type" value="Genomic_DNA"/>
</dbReference>
<dbReference type="Pfam" id="PF00561">
    <property type="entry name" value="Abhydrolase_1"/>
    <property type="match status" value="1"/>
</dbReference>
<dbReference type="GO" id="GO:0005739">
    <property type="term" value="C:mitochondrion"/>
    <property type="evidence" value="ECO:0007669"/>
    <property type="project" value="TreeGrafter"/>
</dbReference>
<comment type="caution">
    <text evidence="4">The sequence shown here is derived from an EMBL/GenBank/DDBJ whole genome shotgun (WGS) entry which is preliminary data.</text>
</comment>
<dbReference type="Gene3D" id="3.40.50.1820">
    <property type="entry name" value="alpha/beta hydrolase"/>
    <property type="match status" value="1"/>
</dbReference>
<dbReference type="AlphaFoldDB" id="A0AA39R385"/>
<feature type="domain" description="AB hydrolase-1" evidence="3">
    <location>
        <begin position="39"/>
        <end position="274"/>
    </location>
</feature>
<keyword evidence="2" id="KW-0378">Hydrolase</keyword>
<reference evidence="4" key="1">
    <citation type="submission" date="2023-03" db="EMBL/GenBank/DDBJ databases">
        <title>Complete genome of Cladonia borealis.</title>
        <authorList>
            <person name="Park H."/>
        </authorList>
    </citation>
    <scope>NUCLEOTIDE SEQUENCE</scope>
    <source>
        <strain evidence="4">ANT050790</strain>
    </source>
</reference>
<gene>
    <name evidence="4" type="ORF">JMJ35_004996</name>
</gene>
<sequence>MSRLQKPRNRHAFQRLFKRQLSLAYNLHEPAKAEEGRAPLIFLHGLFGSKQNNRSISKALARDLKRPVYALDLRNHGESPHDPTHTYSAMADDVEEFISKHKIHVPVMIGHSMGAKVAMTVALRSPKTVSALVPVDNAPVDASLSSNFPKYIQGMREIEEAGTDKRSEADTILKKYEEALPIRQFLLTNLTTSPIREHLHFRIPIKILAASLDNMGDFPFKDPDEARYDGPTLFIRGTKSHYVADDVLPLIGRFFPRFELRDIESGHWVISEKPNEFKEAVEDFLREKESRDD</sequence>
<proteinExistence type="inferred from homology"/>
<name>A0AA39R385_9LECA</name>
<dbReference type="InterPro" id="IPR000073">
    <property type="entry name" value="AB_hydrolase_1"/>
</dbReference>
<dbReference type="Proteomes" id="UP001166286">
    <property type="component" value="Unassembled WGS sequence"/>
</dbReference>
<comment type="similarity">
    <text evidence="1">Belongs to the AB hydrolase superfamily.</text>
</comment>
<dbReference type="PANTHER" id="PTHR46118">
    <property type="entry name" value="PROTEIN ABHD11"/>
    <property type="match status" value="1"/>
</dbReference>
<evidence type="ECO:0000313" key="5">
    <source>
        <dbReference type="Proteomes" id="UP001166286"/>
    </source>
</evidence>
<evidence type="ECO:0000313" key="4">
    <source>
        <dbReference type="EMBL" id="KAK0512979.1"/>
    </source>
</evidence>
<keyword evidence="5" id="KW-1185">Reference proteome</keyword>